<evidence type="ECO:0008006" key="4">
    <source>
        <dbReference type="Google" id="ProtNLM"/>
    </source>
</evidence>
<dbReference type="OrthoDB" id="4093325at2759"/>
<dbReference type="RefSeq" id="XP_016761269.1">
    <property type="nucleotide sequence ID" value="XM_016904976.1"/>
</dbReference>
<dbReference type="Proteomes" id="UP000016931">
    <property type="component" value="Unassembled WGS sequence"/>
</dbReference>
<feature type="chain" id="PRO_5004032473" description="Apple domain-containing protein" evidence="1">
    <location>
        <begin position="20"/>
        <end position="299"/>
    </location>
</feature>
<dbReference type="OMA" id="IGCAITQ"/>
<evidence type="ECO:0000313" key="3">
    <source>
        <dbReference type="Proteomes" id="UP000016931"/>
    </source>
</evidence>
<proteinExistence type="predicted"/>
<keyword evidence="1" id="KW-0732">Signal</keyword>
<dbReference type="HOGENOM" id="CLU_940493_0_0_1"/>
<protein>
    <recommendedName>
        <fullName evidence="4">Apple domain-containing protein</fullName>
    </recommendedName>
</protein>
<gene>
    <name evidence="2" type="ORF">SEPMUDRAFT_148528</name>
</gene>
<evidence type="ECO:0000256" key="1">
    <source>
        <dbReference type="SAM" id="SignalP"/>
    </source>
</evidence>
<dbReference type="GeneID" id="27902113"/>
<sequence>MQIIDFALVGLAVAAPVAQEAVMGATTCPGINGGKAASNNNQAYSLDCGKWVDTDQLLRITTTEVGFQGCLTACDGTIGCAITQYIASNEAQTTGSCTLYPAGSTVKDGATNSWTVATKLDQYVGPDTPPQTPLAPGPDDKFGLIAIHSGSVLQNQGITAKNGRLFVGGKQDAGCTTPSDFATFYLKDGEGWLYGEATPQQLWVDASGMGQGITGYTTASQAPPSSASRTTFTVDGDAHLLFNGISAQACPPADDNVESGWPIWFSEADKPGYNEGCIDINLRAIKADNPVSCFYTSNE</sequence>
<dbReference type="EMBL" id="KB456263">
    <property type="protein sequence ID" value="EMF13148.1"/>
    <property type="molecule type" value="Genomic_DNA"/>
</dbReference>
<organism evidence="2 3">
    <name type="scientific">Sphaerulina musiva (strain SO2202)</name>
    <name type="common">Poplar stem canker fungus</name>
    <name type="synonym">Septoria musiva</name>
    <dbReference type="NCBI Taxonomy" id="692275"/>
    <lineage>
        <taxon>Eukaryota</taxon>
        <taxon>Fungi</taxon>
        <taxon>Dikarya</taxon>
        <taxon>Ascomycota</taxon>
        <taxon>Pezizomycotina</taxon>
        <taxon>Dothideomycetes</taxon>
        <taxon>Dothideomycetidae</taxon>
        <taxon>Mycosphaerellales</taxon>
        <taxon>Mycosphaerellaceae</taxon>
        <taxon>Sphaerulina</taxon>
    </lineage>
</organism>
<dbReference type="AlphaFoldDB" id="M3CH62"/>
<feature type="signal peptide" evidence="1">
    <location>
        <begin position="1"/>
        <end position="19"/>
    </location>
</feature>
<keyword evidence="3" id="KW-1185">Reference proteome</keyword>
<name>M3CH62_SPHMS</name>
<accession>M3CH62</accession>
<reference evidence="2 3" key="1">
    <citation type="journal article" date="2012" name="PLoS Pathog.">
        <title>Diverse lifestyles and strategies of plant pathogenesis encoded in the genomes of eighteen Dothideomycetes fungi.</title>
        <authorList>
            <person name="Ohm R.A."/>
            <person name="Feau N."/>
            <person name="Henrissat B."/>
            <person name="Schoch C.L."/>
            <person name="Horwitz B.A."/>
            <person name="Barry K.W."/>
            <person name="Condon B.J."/>
            <person name="Copeland A.C."/>
            <person name="Dhillon B."/>
            <person name="Glaser F."/>
            <person name="Hesse C.N."/>
            <person name="Kosti I."/>
            <person name="LaButti K."/>
            <person name="Lindquist E.A."/>
            <person name="Lucas S."/>
            <person name="Salamov A.A."/>
            <person name="Bradshaw R.E."/>
            <person name="Ciuffetti L."/>
            <person name="Hamelin R.C."/>
            <person name="Kema G.H.J."/>
            <person name="Lawrence C."/>
            <person name="Scott J.A."/>
            <person name="Spatafora J.W."/>
            <person name="Turgeon B.G."/>
            <person name="de Wit P.J.G.M."/>
            <person name="Zhong S."/>
            <person name="Goodwin S.B."/>
            <person name="Grigoriev I.V."/>
        </authorList>
    </citation>
    <scope>NUCLEOTIDE SEQUENCE [LARGE SCALE GENOMIC DNA]</scope>
    <source>
        <strain evidence="2 3">SO2202</strain>
    </source>
</reference>
<evidence type="ECO:0000313" key="2">
    <source>
        <dbReference type="EMBL" id="EMF13148.1"/>
    </source>
</evidence>
<dbReference type="eggNOG" id="ENOG502SNZ2">
    <property type="taxonomic scope" value="Eukaryota"/>
</dbReference>